<name>A0AAW2HM81_9NEOP</name>
<reference evidence="2" key="1">
    <citation type="journal article" date="2024" name="Gigascience">
        <title>Chromosome-level genome of the poultry shaft louse Menopon gallinae provides insight into the host-switching and adaptive evolution of parasitic lice.</title>
        <authorList>
            <person name="Xu Y."/>
            <person name="Ma L."/>
            <person name="Liu S."/>
            <person name="Liang Y."/>
            <person name="Liu Q."/>
            <person name="He Z."/>
            <person name="Tian L."/>
            <person name="Duan Y."/>
            <person name="Cai W."/>
            <person name="Li H."/>
            <person name="Song F."/>
        </authorList>
    </citation>
    <scope>NUCLEOTIDE SEQUENCE</scope>
    <source>
        <strain evidence="2">Cailab_2023a</strain>
    </source>
</reference>
<dbReference type="EMBL" id="JARGDH010000004">
    <property type="protein sequence ID" value="KAL0270945.1"/>
    <property type="molecule type" value="Genomic_DNA"/>
</dbReference>
<feature type="region of interest" description="Disordered" evidence="1">
    <location>
        <begin position="1"/>
        <end position="29"/>
    </location>
</feature>
<organism evidence="2">
    <name type="scientific">Menopon gallinae</name>
    <name type="common">poultry shaft louse</name>
    <dbReference type="NCBI Taxonomy" id="328185"/>
    <lineage>
        <taxon>Eukaryota</taxon>
        <taxon>Metazoa</taxon>
        <taxon>Ecdysozoa</taxon>
        <taxon>Arthropoda</taxon>
        <taxon>Hexapoda</taxon>
        <taxon>Insecta</taxon>
        <taxon>Pterygota</taxon>
        <taxon>Neoptera</taxon>
        <taxon>Paraneoptera</taxon>
        <taxon>Psocodea</taxon>
        <taxon>Troctomorpha</taxon>
        <taxon>Phthiraptera</taxon>
        <taxon>Amblycera</taxon>
        <taxon>Menoponidae</taxon>
        <taxon>Menopon</taxon>
    </lineage>
</organism>
<dbReference type="AlphaFoldDB" id="A0AAW2HM81"/>
<protein>
    <submittedName>
        <fullName evidence="2">Uncharacterized protein</fullName>
    </submittedName>
</protein>
<accession>A0AAW2HM81</accession>
<proteinExistence type="predicted"/>
<comment type="caution">
    <text evidence="2">The sequence shown here is derived from an EMBL/GenBank/DDBJ whole genome shotgun (WGS) entry which is preliminary data.</text>
</comment>
<gene>
    <name evidence="2" type="ORF">PYX00_008212</name>
</gene>
<evidence type="ECO:0000313" key="2">
    <source>
        <dbReference type="EMBL" id="KAL0270945.1"/>
    </source>
</evidence>
<evidence type="ECO:0000256" key="1">
    <source>
        <dbReference type="SAM" id="MobiDB-lite"/>
    </source>
</evidence>
<sequence length="124" mass="13672">MVVASKETERRARERERERGGGGGGENVLAGFQNIPTGCSLAKKSSTAERLCHRERKQTKTAANFLSGRSSESLILMCVHGGWSRFFFFLLFSSPISFVSNSLSVMPDATRSCAKWMSESNEDS</sequence>
<feature type="compositionally biased region" description="Basic and acidic residues" evidence="1">
    <location>
        <begin position="1"/>
        <end position="20"/>
    </location>
</feature>